<dbReference type="InterPro" id="IPR004045">
    <property type="entry name" value="Glutathione_S-Trfase_N"/>
</dbReference>
<evidence type="ECO:0000313" key="3">
    <source>
        <dbReference type="EMBL" id="OQD80060.1"/>
    </source>
</evidence>
<dbReference type="InterPro" id="IPR036282">
    <property type="entry name" value="Glutathione-S-Trfase_C_sf"/>
</dbReference>
<evidence type="ECO:0008006" key="5">
    <source>
        <dbReference type="Google" id="ProtNLM"/>
    </source>
</evidence>
<dbReference type="InterPro" id="IPR036249">
    <property type="entry name" value="Thioredoxin-like_sf"/>
</dbReference>
<evidence type="ECO:0000313" key="4">
    <source>
        <dbReference type="Proteomes" id="UP000191672"/>
    </source>
</evidence>
<protein>
    <recommendedName>
        <fullName evidence="5">Glutathione S-transferase</fullName>
    </recommendedName>
</protein>
<organism evidence="3 4">
    <name type="scientific">Penicillium antarcticum</name>
    <dbReference type="NCBI Taxonomy" id="416450"/>
    <lineage>
        <taxon>Eukaryota</taxon>
        <taxon>Fungi</taxon>
        <taxon>Dikarya</taxon>
        <taxon>Ascomycota</taxon>
        <taxon>Pezizomycotina</taxon>
        <taxon>Eurotiomycetes</taxon>
        <taxon>Eurotiomycetidae</taxon>
        <taxon>Eurotiales</taxon>
        <taxon>Aspergillaceae</taxon>
        <taxon>Penicillium</taxon>
    </lineage>
</organism>
<dbReference type="InterPro" id="IPR010987">
    <property type="entry name" value="Glutathione-S-Trfase_C-like"/>
</dbReference>
<dbReference type="Pfam" id="PF14497">
    <property type="entry name" value="GST_C_3"/>
    <property type="match status" value="1"/>
</dbReference>
<name>A0A1V6PSQ5_9EURO</name>
<keyword evidence="4" id="KW-1185">Reference proteome</keyword>
<dbReference type="AlphaFoldDB" id="A0A1V6PSQ5"/>
<dbReference type="Gene3D" id="1.20.1050.10">
    <property type="match status" value="1"/>
</dbReference>
<dbReference type="PROSITE" id="PS50404">
    <property type="entry name" value="GST_NTER"/>
    <property type="match status" value="1"/>
</dbReference>
<dbReference type="GO" id="GO:0004364">
    <property type="term" value="F:glutathione transferase activity"/>
    <property type="evidence" value="ECO:0007669"/>
    <property type="project" value="TreeGrafter"/>
</dbReference>
<evidence type="ECO:0000259" key="1">
    <source>
        <dbReference type="PROSITE" id="PS50404"/>
    </source>
</evidence>
<reference evidence="4" key="1">
    <citation type="journal article" date="2017" name="Nat. Microbiol.">
        <title>Global analysis of biosynthetic gene clusters reveals vast potential of secondary metabolite production in Penicillium species.</title>
        <authorList>
            <person name="Nielsen J.C."/>
            <person name="Grijseels S."/>
            <person name="Prigent S."/>
            <person name="Ji B."/>
            <person name="Dainat J."/>
            <person name="Nielsen K.F."/>
            <person name="Frisvad J.C."/>
            <person name="Workman M."/>
            <person name="Nielsen J."/>
        </authorList>
    </citation>
    <scope>NUCLEOTIDE SEQUENCE [LARGE SCALE GENOMIC DNA]</scope>
    <source>
        <strain evidence="4">IBT 31811</strain>
    </source>
</reference>
<dbReference type="Pfam" id="PF02798">
    <property type="entry name" value="GST_N"/>
    <property type="match status" value="1"/>
</dbReference>
<dbReference type="PANTHER" id="PTHR11571">
    <property type="entry name" value="GLUTATHIONE S-TRANSFERASE"/>
    <property type="match status" value="1"/>
</dbReference>
<proteinExistence type="predicted"/>
<dbReference type="InterPro" id="IPR050213">
    <property type="entry name" value="GST_superfamily"/>
</dbReference>
<sequence>MRDSYVVPVVMASNNKAVYHYLDIGRLGRGEVVKLFMKDAGFNVKEVRYAYDETWPKVSKMLQEQGLTRTGKVPALEYQGLILTQHLPILRYLARDLGSYDGETNQEKYAVDVVADIYNDWRSKWVANLSNKTDQYKDQIAPTYYNIVGQYYSDNDGPYLLGNKATYVDFAVYQSIDNDERTGTLPSSLPQSLLKLREAIEKRPNISDYIKETRED</sequence>
<evidence type="ECO:0000259" key="2">
    <source>
        <dbReference type="PROSITE" id="PS50405"/>
    </source>
</evidence>
<dbReference type="Proteomes" id="UP000191672">
    <property type="component" value="Unassembled WGS sequence"/>
</dbReference>
<accession>A0A1V6PSQ5</accession>
<dbReference type="InterPro" id="IPR004046">
    <property type="entry name" value="GST_C"/>
</dbReference>
<comment type="caution">
    <text evidence="3">The sequence shown here is derived from an EMBL/GenBank/DDBJ whole genome shotgun (WGS) entry which is preliminary data.</text>
</comment>
<dbReference type="Gene3D" id="3.40.30.10">
    <property type="entry name" value="Glutaredoxin"/>
    <property type="match status" value="1"/>
</dbReference>
<dbReference type="SUPFAM" id="SSF47616">
    <property type="entry name" value="GST C-terminal domain-like"/>
    <property type="match status" value="1"/>
</dbReference>
<gene>
    <name evidence="3" type="ORF">PENANT_c040G10197</name>
</gene>
<dbReference type="CDD" id="cd03039">
    <property type="entry name" value="GST_N_Sigma_like"/>
    <property type="match status" value="1"/>
</dbReference>
<dbReference type="PROSITE" id="PS50405">
    <property type="entry name" value="GST_CTER"/>
    <property type="match status" value="1"/>
</dbReference>
<dbReference type="SUPFAM" id="SSF52833">
    <property type="entry name" value="Thioredoxin-like"/>
    <property type="match status" value="1"/>
</dbReference>
<feature type="domain" description="GST C-terminal" evidence="2">
    <location>
        <begin position="100"/>
        <end position="216"/>
    </location>
</feature>
<dbReference type="STRING" id="416450.A0A1V6PSQ5"/>
<dbReference type="GO" id="GO:0006749">
    <property type="term" value="P:glutathione metabolic process"/>
    <property type="evidence" value="ECO:0007669"/>
    <property type="project" value="TreeGrafter"/>
</dbReference>
<feature type="domain" description="GST N-terminal" evidence="1">
    <location>
        <begin position="17"/>
        <end position="101"/>
    </location>
</feature>
<dbReference type="EMBL" id="MDYN01000040">
    <property type="protein sequence ID" value="OQD80060.1"/>
    <property type="molecule type" value="Genomic_DNA"/>
</dbReference>
<dbReference type="PANTHER" id="PTHR11571:SF150">
    <property type="entry name" value="GLUTATHIONE S-TRANSFERASE"/>
    <property type="match status" value="1"/>
</dbReference>